<comment type="subcellular location">
    <subcellularLocation>
        <location evidence="1">Membrane</location>
        <topology evidence="1">Lipid-anchor</topology>
        <topology evidence="1">GPI-anchor</topology>
    </subcellularLocation>
</comment>
<sequence length="376" mass="41916">GDTVNEDNLPGRTALDNFPLVDGHNDLPHNLYLKLNNTLEGFKFENNLTADAIFGSVDCNCHTDLPRLKQGKVGAQFWVAYVVCSENNAVARTLEQIDVIKRLINKYPDDLQYVKTADGIIDSFNKKKIASIIGVEGGHSIGNKLSVLRMFYELGARYLTLTHNCNLEWADSATADYTNSSNKGLTDFGKKLVLEMNRLGMLVDLAHVSRKVMNDAIDVSSAPVIFSHSSAREVYPHVRNVPDDVLKKVVRNRGIVMVNFFTKFIARDDATIRDVVNHINHIADVAGVDYVGIGSDFDGVSSTPIGLEDVSKYPDLFDLLKKLNPERWTIGNLEKLAGRNFVRVFKEVEKVKASLSSESPAEDILDIINNNHYYNN</sequence>
<dbReference type="PANTHER" id="PTHR10443">
    <property type="entry name" value="MICROSOMAL DIPEPTIDASE"/>
    <property type="match status" value="1"/>
</dbReference>
<dbReference type="SUPFAM" id="SSF51556">
    <property type="entry name" value="Metallo-dependent hydrolases"/>
    <property type="match status" value="1"/>
</dbReference>
<dbReference type="GO" id="GO:0098552">
    <property type="term" value="C:side of membrane"/>
    <property type="evidence" value="ECO:0007669"/>
    <property type="project" value="UniProtKB-KW"/>
</dbReference>
<dbReference type="EMBL" id="JAPWTK010000035">
    <property type="protein sequence ID" value="KAJ8955864.1"/>
    <property type="molecule type" value="Genomic_DNA"/>
</dbReference>
<proteinExistence type="inferred from homology"/>
<keyword evidence="1" id="KW-0336">GPI-anchor</keyword>
<keyword evidence="1" id="KW-0862">Zinc</keyword>
<dbReference type="Pfam" id="PF01244">
    <property type="entry name" value="Peptidase_M19"/>
    <property type="match status" value="1"/>
</dbReference>
<keyword evidence="3" id="KW-1185">Reference proteome</keyword>
<dbReference type="CDD" id="cd01301">
    <property type="entry name" value="rDP_like"/>
    <property type="match status" value="1"/>
</dbReference>
<keyword evidence="1" id="KW-0449">Lipoprotein</keyword>
<accession>A0AAV8YXR8</accession>
<dbReference type="InterPro" id="IPR032466">
    <property type="entry name" value="Metal_Hydrolase"/>
</dbReference>
<organism evidence="2 3">
    <name type="scientific">Aromia moschata</name>
    <dbReference type="NCBI Taxonomy" id="1265417"/>
    <lineage>
        <taxon>Eukaryota</taxon>
        <taxon>Metazoa</taxon>
        <taxon>Ecdysozoa</taxon>
        <taxon>Arthropoda</taxon>
        <taxon>Hexapoda</taxon>
        <taxon>Insecta</taxon>
        <taxon>Pterygota</taxon>
        <taxon>Neoptera</taxon>
        <taxon>Endopterygota</taxon>
        <taxon>Coleoptera</taxon>
        <taxon>Polyphaga</taxon>
        <taxon>Cucujiformia</taxon>
        <taxon>Chrysomeloidea</taxon>
        <taxon>Cerambycidae</taxon>
        <taxon>Cerambycinae</taxon>
        <taxon>Callichromatini</taxon>
        <taxon>Aromia</taxon>
    </lineage>
</organism>
<comment type="subunit">
    <text evidence="1">Homodimer; disulfide-linked.</text>
</comment>
<dbReference type="InterPro" id="IPR008257">
    <property type="entry name" value="Pept_M19"/>
</dbReference>
<keyword evidence="1" id="KW-0482">Metalloprotease</keyword>
<keyword evidence="1" id="KW-0224">Dipeptidase</keyword>
<evidence type="ECO:0000313" key="3">
    <source>
        <dbReference type="Proteomes" id="UP001162162"/>
    </source>
</evidence>
<comment type="caution">
    <text evidence="2">The sequence shown here is derived from an EMBL/GenBank/DDBJ whole genome shotgun (WGS) entry which is preliminary data.</text>
</comment>
<keyword evidence="1" id="KW-1015">Disulfide bond</keyword>
<dbReference type="Proteomes" id="UP001162162">
    <property type="component" value="Unassembled WGS sequence"/>
</dbReference>
<evidence type="ECO:0000256" key="1">
    <source>
        <dbReference type="RuleBase" id="RU341113"/>
    </source>
</evidence>
<keyword evidence="1" id="KW-0325">Glycoprotein</keyword>
<dbReference type="Gene3D" id="3.20.20.140">
    <property type="entry name" value="Metal-dependent hydrolases"/>
    <property type="match status" value="1"/>
</dbReference>
<dbReference type="EC" id="3.4.13.19" evidence="1"/>
<comment type="catalytic activity">
    <reaction evidence="1">
        <text>an L-aminoacyl-L-amino acid + H2O = 2 an L-alpha-amino acid</text>
        <dbReference type="Rhea" id="RHEA:48940"/>
        <dbReference type="ChEBI" id="CHEBI:15377"/>
        <dbReference type="ChEBI" id="CHEBI:59869"/>
        <dbReference type="ChEBI" id="CHEBI:77460"/>
        <dbReference type="EC" id="3.4.13.19"/>
    </reaction>
</comment>
<dbReference type="AlphaFoldDB" id="A0AAV8YXR8"/>
<dbReference type="GO" id="GO:0070573">
    <property type="term" value="F:metallodipeptidase activity"/>
    <property type="evidence" value="ECO:0007669"/>
    <property type="project" value="InterPro"/>
</dbReference>
<keyword evidence="1" id="KW-0472">Membrane</keyword>
<keyword evidence="1" id="KW-0645">Protease</keyword>
<keyword evidence="1" id="KW-0378">Hydrolase</keyword>
<protein>
    <recommendedName>
        <fullName evidence="1">Dipeptidase</fullName>
        <ecNumber evidence="1">3.4.13.19</ecNumber>
    </recommendedName>
</protein>
<name>A0AAV8YXR8_9CUCU</name>
<dbReference type="PROSITE" id="PS51365">
    <property type="entry name" value="RENAL_DIPEPTIDASE_2"/>
    <property type="match status" value="1"/>
</dbReference>
<evidence type="ECO:0000313" key="2">
    <source>
        <dbReference type="EMBL" id="KAJ8955864.1"/>
    </source>
</evidence>
<dbReference type="PANTHER" id="PTHR10443:SF45">
    <property type="entry name" value="DIPEPTIDASE"/>
    <property type="match status" value="1"/>
</dbReference>
<keyword evidence="1" id="KW-0479">Metal-binding</keyword>
<comment type="similarity">
    <text evidence="1">Belongs to the metallo-dependent hydrolases superfamily. Peptidase M19 family.</text>
</comment>
<dbReference type="GO" id="GO:0046872">
    <property type="term" value="F:metal ion binding"/>
    <property type="evidence" value="ECO:0007669"/>
    <property type="project" value="UniProtKB-UniRule"/>
</dbReference>
<feature type="non-terminal residue" evidence="2">
    <location>
        <position position="1"/>
    </location>
</feature>
<dbReference type="GO" id="GO:0006508">
    <property type="term" value="P:proteolysis"/>
    <property type="evidence" value="ECO:0007669"/>
    <property type="project" value="UniProtKB-KW"/>
</dbReference>
<reference evidence="2" key="1">
    <citation type="journal article" date="2023" name="Insect Mol. Biol.">
        <title>Genome sequencing provides insights into the evolution of gene families encoding plant cell wall-degrading enzymes in longhorned beetles.</title>
        <authorList>
            <person name="Shin N.R."/>
            <person name="Okamura Y."/>
            <person name="Kirsch R."/>
            <person name="Pauchet Y."/>
        </authorList>
    </citation>
    <scope>NUCLEOTIDE SEQUENCE</scope>
    <source>
        <strain evidence="2">AMC_N1</strain>
    </source>
</reference>
<comment type="cofactor">
    <cofactor evidence="1">
        <name>Zn(2+)</name>
        <dbReference type="ChEBI" id="CHEBI:29105"/>
    </cofactor>
</comment>
<gene>
    <name evidence="2" type="ORF">NQ318_005412</name>
</gene>